<dbReference type="GO" id="GO:0051301">
    <property type="term" value="P:cell division"/>
    <property type="evidence" value="ECO:0007669"/>
    <property type="project" value="UniProtKB-KW"/>
</dbReference>
<evidence type="ECO:0000256" key="1">
    <source>
        <dbReference type="ARBA" id="ARBA00022490"/>
    </source>
</evidence>
<accession>A0A173LLE6</accession>
<dbReference type="InterPro" id="IPR005234">
    <property type="entry name" value="ScpB_csome_segregation"/>
</dbReference>
<dbReference type="Proteomes" id="UP000186104">
    <property type="component" value="Chromosome"/>
</dbReference>
<proteinExistence type="predicted"/>
<dbReference type="SUPFAM" id="SSF46785">
    <property type="entry name" value="Winged helix' DNA-binding domain"/>
    <property type="match status" value="2"/>
</dbReference>
<dbReference type="OrthoDB" id="9806226at2"/>
<dbReference type="Pfam" id="PF04079">
    <property type="entry name" value="SMC_ScpB"/>
    <property type="match status" value="1"/>
</dbReference>
<evidence type="ECO:0000256" key="3">
    <source>
        <dbReference type="ARBA" id="ARBA00022829"/>
    </source>
</evidence>
<sequence>MELNDEPDDIEEQRPDLRAVLEALLLVVDIPATESQLAQAANVAAPEVSEVLREWQSELDDAGSGMDLRSTAEGWRLYTRREFAPYVERLLLDGTRSKLSRAALETLAVIAYRQPVTRARVSAVRGVNVDGVVRTLAARGLIVEAGNDPDTGGLLYRTTELFLDRMGLSGIEELPDIAPLLPDIDVVDEMSDDPDEDPRSPLSRKQRGTVDSEDA</sequence>
<keyword evidence="7" id="KW-1185">Reference proteome</keyword>
<dbReference type="AlphaFoldDB" id="A0A173LLE6"/>
<dbReference type="InterPro" id="IPR036388">
    <property type="entry name" value="WH-like_DNA-bd_sf"/>
</dbReference>
<evidence type="ECO:0000256" key="4">
    <source>
        <dbReference type="ARBA" id="ARBA00023306"/>
    </source>
</evidence>
<organism evidence="6 7">
    <name type="scientific">Dietzia timorensis</name>
    <dbReference type="NCBI Taxonomy" id="499555"/>
    <lineage>
        <taxon>Bacteria</taxon>
        <taxon>Bacillati</taxon>
        <taxon>Actinomycetota</taxon>
        <taxon>Actinomycetes</taxon>
        <taxon>Mycobacteriales</taxon>
        <taxon>Dietziaceae</taxon>
        <taxon>Dietzia</taxon>
    </lineage>
</organism>
<gene>
    <name evidence="6" type="ORF">BJL86_1503</name>
</gene>
<keyword evidence="4" id="KW-0131">Cell cycle</keyword>
<evidence type="ECO:0000313" key="7">
    <source>
        <dbReference type="Proteomes" id="UP000186104"/>
    </source>
</evidence>
<dbReference type="Gene3D" id="1.10.10.10">
    <property type="entry name" value="Winged helix-like DNA-binding domain superfamily/Winged helix DNA-binding domain"/>
    <property type="match status" value="2"/>
</dbReference>
<evidence type="ECO:0000313" key="6">
    <source>
        <dbReference type="EMBL" id="ANI92281.1"/>
    </source>
</evidence>
<dbReference type="GO" id="GO:0051304">
    <property type="term" value="P:chromosome separation"/>
    <property type="evidence" value="ECO:0007669"/>
    <property type="project" value="InterPro"/>
</dbReference>
<keyword evidence="3" id="KW-0159">Chromosome partition</keyword>
<dbReference type="PANTHER" id="PTHR34298">
    <property type="entry name" value="SEGREGATION AND CONDENSATION PROTEIN B"/>
    <property type="match status" value="1"/>
</dbReference>
<keyword evidence="1" id="KW-0963">Cytoplasm</keyword>
<dbReference type="NCBIfam" id="TIGR00281">
    <property type="entry name" value="SMC-Scp complex subunit ScpB"/>
    <property type="match status" value="1"/>
</dbReference>
<reference evidence="6 7" key="1">
    <citation type="submission" date="2016-06" db="EMBL/GenBank/DDBJ databases">
        <title>Complete genome sequence of a saline-alkali tolerant type strain Dietzia timorensis ID05-A0528T.</title>
        <authorList>
            <person name="Wu X."/>
        </authorList>
    </citation>
    <scope>NUCLEOTIDE SEQUENCE [LARGE SCALE GENOMIC DNA]</scope>
    <source>
        <strain evidence="6 7">ID05-A0528</strain>
    </source>
</reference>
<dbReference type="PIRSF" id="PIRSF019345">
    <property type="entry name" value="ScpB"/>
    <property type="match status" value="1"/>
</dbReference>
<dbReference type="EMBL" id="CP015961">
    <property type="protein sequence ID" value="ANI92281.1"/>
    <property type="molecule type" value="Genomic_DNA"/>
</dbReference>
<feature type="compositionally biased region" description="Acidic residues" evidence="5">
    <location>
        <begin position="185"/>
        <end position="196"/>
    </location>
</feature>
<keyword evidence="2" id="KW-0132">Cell division</keyword>
<dbReference type="KEGG" id="dtm:BJL86_1503"/>
<feature type="region of interest" description="Disordered" evidence="5">
    <location>
        <begin position="185"/>
        <end position="215"/>
    </location>
</feature>
<evidence type="ECO:0000256" key="5">
    <source>
        <dbReference type="SAM" id="MobiDB-lite"/>
    </source>
</evidence>
<name>A0A173LLE6_9ACTN</name>
<dbReference type="STRING" id="499555.BJL86_1503"/>
<protein>
    <submittedName>
        <fullName evidence="6">Segregation and condensation protein B</fullName>
    </submittedName>
</protein>
<evidence type="ECO:0000256" key="2">
    <source>
        <dbReference type="ARBA" id="ARBA00022618"/>
    </source>
</evidence>
<dbReference type="PANTHER" id="PTHR34298:SF2">
    <property type="entry name" value="SEGREGATION AND CONDENSATION PROTEIN B"/>
    <property type="match status" value="1"/>
</dbReference>
<dbReference type="InterPro" id="IPR036390">
    <property type="entry name" value="WH_DNA-bd_sf"/>
</dbReference>
<dbReference type="RefSeq" id="WP_067476909.1">
    <property type="nucleotide sequence ID" value="NZ_CP015961.1"/>
</dbReference>